<keyword evidence="6" id="KW-0408">Iron</keyword>
<evidence type="ECO:0000256" key="6">
    <source>
        <dbReference type="ARBA" id="ARBA00023004"/>
    </source>
</evidence>
<evidence type="ECO:0000256" key="2">
    <source>
        <dbReference type="ARBA" id="ARBA00022448"/>
    </source>
</evidence>
<dbReference type="PROSITE" id="PS52016">
    <property type="entry name" value="TONB_DEPENDENT_REC_3"/>
    <property type="match status" value="1"/>
</dbReference>
<evidence type="ECO:0000256" key="5">
    <source>
        <dbReference type="ARBA" id="ARBA00022692"/>
    </source>
</evidence>
<evidence type="ECO:0000256" key="8">
    <source>
        <dbReference type="ARBA" id="ARBA00023077"/>
    </source>
</evidence>
<keyword evidence="5 11" id="KW-0812">Transmembrane</keyword>
<comment type="caution">
    <text evidence="16">The sequence shown here is derived from an EMBL/GenBank/DDBJ whole genome shotgun (WGS) entry which is preliminary data.</text>
</comment>
<reference evidence="17" key="1">
    <citation type="journal article" date="2019" name="Int. J. Syst. Evol. Microbiol.">
        <title>The Global Catalogue of Microorganisms (GCM) 10K type strain sequencing project: providing services to taxonomists for standard genome sequencing and annotation.</title>
        <authorList>
            <consortium name="The Broad Institute Genomics Platform"/>
            <consortium name="The Broad Institute Genome Sequencing Center for Infectious Disease"/>
            <person name="Wu L."/>
            <person name="Ma J."/>
        </authorList>
    </citation>
    <scope>NUCLEOTIDE SEQUENCE [LARGE SCALE GENOMIC DNA]</scope>
    <source>
        <strain evidence="17">KCTC 52606</strain>
    </source>
</reference>
<evidence type="ECO:0000256" key="1">
    <source>
        <dbReference type="ARBA" id="ARBA00004571"/>
    </source>
</evidence>
<comment type="subcellular location">
    <subcellularLocation>
        <location evidence="1 11">Cell outer membrane</location>
        <topology evidence="1 11">Multi-pass membrane protein</topology>
    </subcellularLocation>
</comment>
<keyword evidence="9 11" id="KW-0472">Membrane</keyword>
<comment type="similarity">
    <text evidence="11 12">Belongs to the TonB-dependent receptor family.</text>
</comment>
<evidence type="ECO:0000256" key="12">
    <source>
        <dbReference type="RuleBase" id="RU003357"/>
    </source>
</evidence>
<keyword evidence="10 11" id="KW-0998">Cell outer membrane</keyword>
<dbReference type="RefSeq" id="WP_336918562.1">
    <property type="nucleotide sequence ID" value="NZ_JBANRN010000005.1"/>
</dbReference>
<feature type="domain" description="TonB-dependent receptor-like beta-barrel" evidence="14">
    <location>
        <begin position="291"/>
        <end position="770"/>
    </location>
</feature>
<evidence type="ECO:0000256" key="4">
    <source>
        <dbReference type="ARBA" id="ARBA00022496"/>
    </source>
</evidence>
<proteinExistence type="inferred from homology"/>
<keyword evidence="3 11" id="KW-1134">Transmembrane beta strand</keyword>
<evidence type="ECO:0000256" key="11">
    <source>
        <dbReference type="PROSITE-ProRule" id="PRU01360"/>
    </source>
</evidence>
<evidence type="ECO:0000256" key="13">
    <source>
        <dbReference type="SAM" id="SignalP"/>
    </source>
</evidence>
<protein>
    <submittedName>
        <fullName evidence="16">TonB-dependent receptor</fullName>
    </submittedName>
</protein>
<feature type="signal peptide" evidence="13">
    <location>
        <begin position="1"/>
        <end position="33"/>
    </location>
</feature>
<evidence type="ECO:0000259" key="14">
    <source>
        <dbReference type="Pfam" id="PF00593"/>
    </source>
</evidence>
<dbReference type="Pfam" id="PF07715">
    <property type="entry name" value="Plug"/>
    <property type="match status" value="1"/>
</dbReference>
<dbReference type="EMBL" id="JBHRSU010000003">
    <property type="protein sequence ID" value="MFC3099878.1"/>
    <property type="molecule type" value="Genomic_DNA"/>
</dbReference>
<dbReference type="Gene3D" id="2.40.170.20">
    <property type="entry name" value="TonB-dependent receptor, beta-barrel domain"/>
    <property type="match status" value="1"/>
</dbReference>
<evidence type="ECO:0000256" key="3">
    <source>
        <dbReference type="ARBA" id="ARBA00022452"/>
    </source>
</evidence>
<evidence type="ECO:0000256" key="9">
    <source>
        <dbReference type="ARBA" id="ARBA00023136"/>
    </source>
</evidence>
<keyword evidence="8 12" id="KW-0798">TonB box</keyword>
<sequence>MASKIYAYRCIRARRLAASVLLGSTILASGHVAAQEAVAEAEEVDPNVILVTSQRRVENLQDVPLSVQVLGEQQLDNLQVTSLEDYVKFLPSVTTQNLGGPFSQLVYMRGVASGGDGNHSGPLPSVGTYLDEQPITTAQGNLNVHLYDIARVEALAGPQGTLFGASSQAGTIRLITNRPDASGFAMSADAELNWIDGGEPGGSLEGMVNLPLSDGIALRAVGWYVRDGGYIDNVRGVRTFPSSGETDDNQALVEDDFNDVETYGARIALGIELDDNWTVTPAIMAQRQNTDGAFSFNPAVGDLQTQVYRDNFADDEWYQASLLIEGRIGNFDLVYSGAYLDRAIDALTDYSDYAYFYDVLYGYGAYFVGDCPAQDFSCPMVNPSQYFASEDRFTKLSQELRLSTDIGERIQFQTGVFYQRQTHDIQQQYIIDDIADFISVPGWNDTIWLTKQDRVDRDFAVFGQATVALTDELSLTGGLRYFRYNNTLIGFFGYSDGFSGSTGVAACFGPASTDGAPCTNLGVPVAGGGVAPRRSKDDGLIHRLNIDWKFTPDNMVYATWSRGFRPGGTNRRGGLFGYQADYLTNYELGMKHTFLNGALRWNTALFQLDWNNFQFAILGPNGLTEIRNAAQARIRGLESDLTLRPDDNLSIGAGVTFLDAKLRENYCGFTDANGDPVTVCPNPQAPAGTRLPASPDFKGNLTVRYEWDMDSDLRAHVQFAGVYQTEIRAELRLDDDALIGRQDPYGTIDLAFGVTNGNSGWRAEAYVTNVTDTRGEAYLSTQCSTSVCANPVNGIVYQVPNQPRTFGLRVGYSY</sequence>
<keyword evidence="16" id="KW-0675">Receptor</keyword>
<name>A0ABV7EAX5_9SPHN</name>
<dbReference type="PANTHER" id="PTHR32552">
    <property type="entry name" value="FERRICHROME IRON RECEPTOR-RELATED"/>
    <property type="match status" value="1"/>
</dbReference>
<dbReference type="Pfam" id="PF00593">
    <property type="entry name" value="TonB_dep_Rec_b-barrel"/>
    <property type="match status" value="1"/>
</dbReference>
<dbReference type="PANTHER" id="PTHR32552:SF81">
    <property type="entry name" value="TONB-DEPENDENT OUTER MEMBRANE RECEPTOR"/>
    <property type="match status" value="1"/>
</dbReference>
<feature type="domain" description="TonB-dependent receptor plug" evidence="15">
    <location>
        <begin position="60"/>
        <end position="171"/>
    </location>
</feature>
<keyword evidence="2 11" id="KW-0813">Transport</keyword>
<dbReference type="InterPro" id="IPR000531">
    <property type="entry name" value="Beta-barrel_TonB"/>
</dbReference>
<accession>A0ABV7EAX5</accession>
<evidence type="ECO:0000313" key="16">
    <source>
        <dbReference type="EMBL" id="MFC3099878.1"/>
    </source>
</evidence>
<dbReference type="Proteomes" id="UP001595378">
    <property type="component" value="Unassembled WGS sequence"/>
</dbReference>
<evidence type="ECO:0000313" key="17">
    <source>
        <dbReference type="Proteomes" id="UP001595378"/>
    </source>
</evidence>
<keyword evidence="4" id="KW-0410">Iron transport</keyword>
<dbReference type="InterPro" id="IPR036942">
    <property type="entry name" value="Beta-barrel_TonB_sf"/>
</dbReference>
<evidence type="ECO:0000256" key="7">
    <source>
        <dbReference type="ARBA" id="ARBA00023065"/>
    </source>
</evidence>
<gene>
    <name evidence="16" type="ORF">ACFODK_03125</name>
</gene>
<keyword evidence="7" id="KW-0406">Ion transport</keyword>
<keyword evidence="13" id="KW-0732">Signal</keyword>
<organism evidence="16 17">
    <name type="scientific">Alteraurantiacibacter lauratis</name>
    <dbReference type="NCBI Taxonomy" id="2054627"/>
    <lineage>
        <taxon>Bacteria</taxon>
        <taxon>Pseudomonadati</taxon>
        <taxon>Pseudomonadota</taxon>
        <taxon>Alphaproteobacteria</taxon>
        <taxon>Sphingomonadales</taxon>
        <taxon>Erythrobacteraceae</taxon>
        <taxon>Alteraurantiacibacter</taxon>
    </lineage>
</organism>
<evidence type="ECO:0000256" key="10">
    <source>
        <dbReference type="ARBA" id="ARBA00023237"/>
    </source>
</evidence>
<keyword evidence="17" id="KW-1185">Reference proteome</keyword>
<dbReference type="SUPFAM" id="SSF56935">
    <property type="entry name" value="Porins"/>
    <property type="match status" value="1"/>
</dbReference>
<feature type="chain" id="PRO_5045848542" evidence="13">
    <location>
        <begin position="34"/>
        <end position="814"/>
    </location>
</feature>
<evidence type="ECO:0000259" key="15">
    <source>
        <dbReference type="Pfam" id="PF07715"/>
    </source>
</evidence>
<dbReference type="InterPro" id="IPR039426">
    <property type="entry name" value="TonB-dep_rcpt-like"/>
</dbReference>
<dbReference type="InterPro" id="IPR012910">
    <property type="entry name" value="Plug_dom"/>
</dbReference>